<name>A0A2H1VKN7_SPOFR</name>
<evidence type="ECO:0000256" key="1">
    <source>
        <dbReference type="SAM" id="MobiDB-lite"/>
    </source>
</evidence>
<gene>
    <name evidence="2" type="ORF">SFRICE_010975</name>
</gene>
<organism evidence="2">
    <name type="scientific">Spodoptera frugiperda</name>
    <name type="common">Fall armyworm</name>
    <dbReference type="NCBI Taxonomy" id="7108"/>
    <lineage>
        <taxon>Eukaryota</taxon>
        <taxon>Metazoa</taxon>
        <taxon>Ecdysozoa</taxon>
        <taxon>Arthropoda</taxon>
        <taxon>Hexapoda</taxon>
        <taxon>Insecta</taxon>
        <taxon>Pterygota</taxon>
        <taxon>Neoptera</taxon>
        <taxon>Endopterygota</taxon>
        <taxon>Lepidoptera</taxon>
        <taxon>Glossata</taxon>
        <taxon>Ditrysia</taxon>
        <taxon>Noctuoidea</taxon>
        <taxon>Noctuidae</taxon>
        <taxon>Amphipyrinae</taxon>
        <taxon>Spodoptera</taxon>
    </lineage>
</organism>
<dbReference type="AlphaFoldDB" id="A0A2H1VKN7"/>
<feature type="region of interest" description="Disordered" evidence="1">
    <location>
        <begin position="122"/>
        <end position="141"/>
    </location>
</feature>
<protein>
    <submittedName>
        <fullName evidence="2">SFRICE_010975</fullName>
    </submittedName>
</protein>
<reference evidence="2" key="1">
    <citation type="submission" date="2016-07" db="EMBL/GenBank/DDBJ databases">
        <authorList>
            <person name="Bretaudeau A."/>
        </authorList>
    </citation>
    <scope>NUCLEOTIDE SEQUENCE</scope>
    <source>
        <strain evidence="2">Rice</strain>
        <tissue evidence="2">Whole body</tissue>
    </source>
</reference>
<dbReference type="EMBL" id="ODYU01003064">
    <property type="protein sequence ID" value="SOQ41366.1"/>
    <property type="molecule type" value="Genomic_DNA"/>
</dbReference>
<accession>A0A2H1VKN7</accession>
<evidence type="ECO:0000313" key="2">
    <source>
        <dbReference type="EMBL" id="SOQ41366.1"/>
    </source>
</evidence>
<proteinExistence type="predicted"/>
<sequence length="355" mass="39948">MVSDDAAYDGARLPISNLFTRALKTLRLYPSGNTDSGKEFHSLAVRTRKTKKKTFPEDWPQCHVEWQCLSSDRRNSQPSQLQTPGIVIHFVHTISRRPQNVKCIVKNMAFEYVVVKQEIEDVTEDGDEKADSSETLDSRGLPQSVNIKLEIEVPPLAISPSPPYLTTHEQAEDDTDALEKIKKYIIDIMYMLLWESHASARMGRLDRSDTTAEQEPDVKQRLRCRTHFDNDDHNQNSSDSFPKGVEVVAQLVSAASKCVGAVALQRSLRVRMGAARHWDWATCCYIRGGTVCTATLELKFKSSMVKSLTANRKLLKANPPLTSVTGDHHGVQCIFRAARIAMQAAYWKVEAIETM</sequence>